<evidence type="ECO:0000313" key="18">
    <source>
        <dbReference type="Proteomes" id="UP000321121"/>
    </source>
</evidence>
<evidence type="ECO:0000259" key="16">
    <source>
        <dbReference type="PROSITE" id="PS50885"/>
    </source>
</evidence>
<keyword evidence="18" id="KW-1185">Reference proteome</keyword>
<evidence type="ECO:0000256" key="12">
    <source>
        <dbReference type="ARBA" id="ARBA00023136"/>
    </source>
</evidence>
<dbReference type="InterPro" id="IPR003661">
    <property type="entry name" value="HisK_dim/P_dom"/>
</dbReference>
<dbReference type="PANTHER" id="PTHR45436:SF14">
    <property type="entry name" value="SENSOR PROTEIN QSEC"/>
    <property type="match status" value="1"/>
</dbReference>
<dbReference type="PROSITE" id="PS50885">
    <property type="entry name" value="HAMP"/>
    <property type="match status" value="1"/>
</dbReference>
<keyword evidence="8 17" id="KW-0418">Kinase</keyword>
<dbReference type="PANTHER" id="PTHR45436">
    <property type="entry name" value="SENSOR HISTIDINE KINASE YKOH"/>
    <property type="match status" value="1"/>
</dbReference>
<evidence type="ECO:0000256" key="1">
    <source>
        <dbReference type="ARBA" id="ARBA00000085"/>
    </source>
</evidence>
<protein>
    <recommendedName>
        <fullName evidence="3">histidine kinase</fullName>
        <ecNumber evidence="3">2.7.13.3</ecNumber>
    </recommendedName>
</protein>
<keyword evidence="7" id="KW-0547">Nucleotide-binding</keyword>
<reference evidence="17 18" key="1">
    <citation type="submission" date="2019-07" db="EMBL/GenBank/DDBJ databases">
        <title>Whole genome shotgun sequence of Halomonas halophila NBRC 102604.</title>
        <authorList>
            <person name="Hosoyama A."/>
            <person name="Uohara A."/>
            <person name="Ohji S."/>
            <person name="Ichikawa N."/>
        </authorList>
    </citation>
    <scope>NUCLEOTIDE SEQUENCE [LARGE SCALE GENOMIC DNA]</scope>
    <source>
        <strain evidence="17 18">NBRC 102604</strain>
    </source>
</reference>
<dbReference type="InterPro" id="IPR050428">
    <property type="entry name" value="TCS_sensor_his_kinase"/>
</dbReference>
<evidence type="ECO:0000256" key="7">
    <source>
        <dbReference type="ARBA" id="ARBA00022741"/>
    </source>
</evidence>
<dbReference type="InterPro" id="IPR004358">
    <property type="entry name" value="Sig_transdc_His_kin-like_C"/>
</dbReference>
<comment type="caution">
    <text evidence="17">The sequence shown here is derived from an EMBL/GenBank/DDBJ whole genome shotgun (WGS) entry which is preliminary data.</text>
</comment>
<evidence type="ECO:0000256" key="2">
    <source>
        <dbReference type="ARBA" id="ARBA00004141"/>
    </source>
</evidence>
<keyword evidence="5" id="KW-0808">Transferase</keyword>
<evidence type="ECO:0000256" key="10">
    <source>
        <dbReference type="ARBA" id="ARBA00022989"/>
    </source>
</evidence>
<dbReference type="SMART" id="SM00388">
    <property type="entry name" value="HisKA"/>
    <property type="match status" value="1"/>
</dbReference>
<dbReference type="PROSITE" id="PS50109">
    <property type="entry name" value="HIS_KIN"/>
    <property type="match status" value="1"/>
</dbReference>
<comment type="subcellular location">
    <subcellularLocation>
        <location evidence="2">Membrane</location>
        <topology evidence="2">Multi-pass membrane protein</topology>
    </subcellularLocation>
</comment>
<dbReference type="InterPro" id="IPR005467">
    <property type="entry name" value="His_kinase_dom"/>
</dbReference>
<evidence type="ECO:0000256" key="8">
    <source>
        <dbReference type="ARBA" id="ARBA00022777"/>
    </source>
</evidence>
<dbReference type="CDD" id="cd00082">
    <property type="entry name" value="HisKA"/>
    <property type="match status" value="1"/>
</dbReference>
<keyword evidence="6 14" id="KW-0812">Transmembrane</keyword>
<dbReference type="InterPro" id="IPR036890">
    <property type="entry name" value="HATPase_C_sf"/>
</dbReference>
<dbReference type="Gene3D" id="3.30.565.10">
    <property type="entry name" value="Histidine kinase-like ATPase, C-terminal domain"/>
    <property type="match status" value="1"/>
</dbReference>
<feature type="compositionally biased region" description="Low complexity" evidence="13">
    <location>
        <begin position="462"/>
        <end position="475"/>
    </location>
</feature>
<dbReference type="EC" id="2.7.13.3" evidence="3"/>
<dbReference type="InterPro" id="IPR003594">
    <property type="entry name" value="HATPase_dom"/>
</dbReference>
<dbReference type="SUPFAM" id="SSF47384">
    <property type="entry name" value="Homodimeric domain of signal transducing histidine kinase"/>
    <property type="match status" value="1"/>
</dbReference>
<dbReference type="Pfam" id="PF00512">
    <property type="entry name" value="HisKA"/>
    <property type="match status" value="1"/>
</dbReference>
<dbReference type="Gene3D" id="1.10.287.130">
    <property type="match status" value="1"/>
</dbReference>
<sequence>MRSIRRYLSRTLALVLAGVTLLVVTAAYLITAHETEEILDAQLSLQNRVVASLIGPDASEATYRRIAERMSHPKRLASFHPDGEAPLEAAGRGAALYHHEERELSLGFWHRDGRPYLTGAPWSGAGPFPPPEEQGYAWAEYDGGRWRVFSMFDEDSGLWIRSGVSIEFMHELERKVALGNLVPMLLALPLLLVATGWIVRRGLIPIGTLSREVAGRDDRDLAFIDVGVPRELSGLREALNDFIARLRETLERERRFTADAAHELRTPLAGLKIHLDNARAGERDSLDKACRGVERLQRVVEQLLVLARLDRREARETRDIDLYPLVLELVAELWPWAQARHQEMTLHGVQALWVRADPVEAGILIRNLLDNALRYTPEHGEVAITLSETADSAVLAVRDSGPGIPEEALATITERFRRAADQRTTGSGLGLAIVQQLAERQQAGLTLRNCHPHGLEAALRWPARPPALARPGAARTDAAERRGQSEDGECQDSGSRRK</sequence>
<evidence type="ECO:0000256" key="3">
    <source>
        <dbReference type="ARBA" id="ARBA00012438"/>
    </source>
</evidence>
<keyword evidence="9" id="KW-0067">ATP-binding</keyword>
<organism evidence="17 18">
    <name type="scientific">Halomonas halophila</name>
    <dbReference type="NCBI Taxonomy" id="29573"/>
    <lineage>
        <taxon>Bacteria</taxon>
        <taxon>Pseudomonadati</taxon>
        <taxon>Pseudomonadota</taxon>
        <taxon>Gammaproteobacteria</taxon>
        <taxon>Oceanospirillales</taxon>
        <taxon>Halomonadaceae</taxon>
        <taxon>Halomonas</taxon>
    </lineage>
</organism>
<evidence type="ECO:0000256" key="9">
    <source>
        <dbReference type="ARBA" id="ARBA00022840"/>
    </source>
</evidence>
<feature type="domain" description="HAMP" evidence="16">
    <location>
        <begin position="200"/>
        <end position="251"/>
    </location>
</feature>
<proteinExistence type="predicted"/>
<dbReference type="Pfam" id="PF02518">
    <property type="entry name" value="HATPase_c"/>
    <property type="match status" value="1"/>
</dbReference>
<evidence type="ECO:0000259" key="15">
    <source>
        <dbReference type="PROSITE" id="PS50109"/>
    </source>
</evidence>
<dbReference type="SMART" id="SM00387">
    <property type="entry name" value="HATPase_c"/>
    <property type="match status" value="1"/>
</dbReference>
<evidence type="ECO:0000256" key="11">
    <source>
        <dbReference type="ARBA" id="ARBA00023012"/>
    </source>
</evidence>
<evidence type="ECO:0000256" key="6">
    <source>
        <dbReference type="ARBA" id="ARBA00022692"/>
    </source>
</evidence>
<dbReference type="GO" id="GO:0016301">
    <property type="term" value="F:kinase activity"/>
    <property type="evidence" value="ECO:0007669"/>
    <property type="project" value="UniProtKB-KW"/>
</dbReference>
<evidence type="ECO:0000256" key="13">
    <source>
        <dbReference type="SAM" id="MobiDB-lite"/>
    </source>
</evidence>
<evidence type="ECO:0000313" key="17">
    <source>
        <dbReference type="EMBL" id="GEK71932.1"/>
    </source>
</evidence>
<evidence type="ECO:0000256" key="5">
    <source>
        <dbReference type="ARBA" id="ARBA00022679"/>
    </source>
</evidence>
<dbReference type="PRINTS" id="PR00344">
    <property type="entry name" value="BCTRLSENSOR"/>
</dbReference>
<dbReference type="RefSeq" id="WP_146907619.1">
    <property type="nucleotide sequence ID" value="NZ_BJUS01000003.1"/>
</dbReference>
<dbReference type="EMBL" id="BJUS01000003">
    <property type="protein sequence ID" value="GEK71932.1"/>
    <property type="molecule type" value="Genomic_DNA"/>
</dbReference>
<dbReference type="SUPFAM" id="SSF55874">
    <property type="entry name" value="ATPase domain of HSP90 chaperone/DNA topoisomerase II/histidine kinase"/>
    <property type="match status" value="1"/>
</dbReference>
<dbReference type="CDD" id="cd00075">
    <property type="entry name" value="HATPase"/>
    <property type="match status" value="1"/>
</dbReference>
<accession>A0ABQ0U070</accession>
<feature type="domain" description="Histidine kinase" evidence="15">
    <location>
        <begin position="259"/>
        <end position="465"/>
    </location>
</feature>
<evidence type="ECO:0000256" key="14">
    <source>
        <dbReference type="SAM" id="Phobius"/>
    </source>
</evidence>
<feature type="region of interest" description="Disordered" evidence="13">
    <location>
        <begin position="462"/>
        <end position="498"/>
    </location>
</feature>
<dbReference type="Proteomes" id="UP000321121">
    <property type="component" value="Unassembled WGS sequence"/>
</dbReference>
<keyword evidence="12 14" id="KW-0472">Membrane</keyword>
<feature type="transmembrane region" description="Helical" evidence="14">
    <location>
        <begin position="177"/>
        <end position="199"/>
    </location>
</feature>
<dbReference type="InterPro" id="IPR036097">
    <property type="entry name" value="HisK_dim/P_sf"/>
</dbReference>
<keyword evidence="4" id="KW-0597">Phosphoprotein</keyword>
<keyword evidence="10 14" id="KW-1133">Transmembrane helix</keyword>
<comment type="catalytic activity">
    <reaction evidence="1">
        <text>ATP + protein L-histidine = ADP + protein N-phospho-L-histidine.</text>
        <dbReference type="EC" id="2.7.13.3"/>
    </reaction>
</comment>
<evidence type="ECO:0000256" key="4">
    <source>
        <dbReference type="ARBA" id="ARBA00022553"/>
    </source>
</evidence>
<dbReference type="InterPro" id="IPR003660">
    <property type="entry name" value="HAMP_dom"/>
</dbReference>
<gene>
    <name evidence="17" type="ORF">HHA04nite_04760</name>
</gene>
<keyword evidence="11" id="KW-0902">Two-component regulatory system</keyword>
<name>A0ABQ0U070_9GAMM</name>